<dbReference type="Proteomes" id="UP001589607">
    <property type="component" value="Unassembled WGS sequence"/>
</dbReference>
<dbReference type="RefSeq" id="WP_379678002.1">
    <property type="nucleotide sequence ID" value="NZ_CBCSGE010000005.1"/>
</dbReference>
<gene>
    <name evidence="1" type="ORF">ACFFVF_12625</name>
</gene>
<dbReference type="EMBL" id="JBHMEY010000042">
    <property type="protein sequence ID" value="MFB9097364.1"/>
    <property type="molecule type" value="Genomic_DNA"/>
</dbReference>
<reference evidence="1 2" key="1">
    <citation type="submission" date="2024-09" db="EMBL/GenBank/DDBJ databases">
        <authorList>
            <person name="Sun Q."/>
            <person name="Mori K."/>
        </authorList>
    </citation>
    <scope>NUCLEOTIDE SEQUENCE [LARGE SCALE GENOMIC DNA]</scope>
    <source>
        <strain evidence="1 2">CECT 7955</strain>
    </source>
</reference>
<dbReference type="Gene3D" id="2.180.10.10">
    <property type="entry name" value="RHS repeat-associated core"/>
    <property type="match status" value="1"/>
</dbReference>
<evidence type="ECO:0000313" key="1">
    <source>
        <dbReference type="EMBL" id="MFB9097364.1"/>
    </source>
</evidence>
<accession>A0ABV5GQ08</accession>
<sequence length="60" mass="7047">MNKSTPPALQYQYKYNEKELQTELGLNMYDLGARLYDPEIGRFMVIDPMADFVNYQSSFT</sequence>
<protein>
    <submittedName>
        <fullName evidence="1">RHS repeat-associated core domain-containing protein</fullName>
    </submittedName>
</protein>
<dbReference type="NCBIfam" id="TIGR03696">
    <property type="entry name" value="Rhs_assc_core"/>
    <property type="match status" value="1"/>
</dbReference>
<keyword evidence="2" id="KW-1185">Reference proteome</keyword>
<dbReference type="InterPro" id="IPR022385">
    <property type="entry name" value="Rhs_assc_core"/>
</dbReference>
<comment type="caution">
    <text evidence="1">The sequence shown here is derived from an EMBL/GenBank/DDBJ whole genome shotgun (WGS) entry which is preliminary data.</text>
</comment>
<evidence type="ECO:0000313" key="2">
    <source>
        <dbReference type="Proteomes" id="UP001589607"/>
    </source>
</evidence>
<proteinExistence type="predicted"/>
<organism evidence="1 2">
    <name type="scientific">Flavobacterium jumunjinense</name>
    <dbReference type="NCBI Taxonomy" id="998845"/>
    <lineage>
        <taxon>Bacteria</taxon>
        <taxon>Pseudomonadati</taxon>
        <taxon>Bacteroidota</taxon>
        <taxon>Flavobacteriia</taxon>
        <taxon>Flavobacteriales</taxon>
        <taxon>Flavobacteriaceae</taxon>
        <taxon>Flavobacterium</taxon>
    </lineage>
</organism>
<name>A0ABV5GQ08_9FLAO</name>